<dbReference type="SUPFAM" id="SSF49785">
    <property type="entry name" value="Galactose-binding domain-like"/>
    <property type="match status" value="1"/>
</dbReference>
<dbReference type="Gene3D" id="3.20.20.80">
    <property type="entry name" value="Glycosidases"/>
    <property type="match status" value="1"/>
</dbReference>
<evidence type="ECO:0000259" key="8">
    <source>
        <dbReference type="Pfam" id="PF21317"/>
    </source>
</evidence>
<dbReference type="Proteomes" id="UP000237839">
    <property type="component" value="Unassembled WGS sequence"/>
</dbReference>
<accession>A0A2S9GXX9</accession>
<organism evidence="10 11">
    <name type="scientific">Solimicrobium silvestre</name>
    <dbReference type="NCBI Taxonomy" id="2099400"/>
    <lineage>
        <taxon>Bacteria</taxon>
        <taxon>Pseudomonadati</taxon>
        <taxon>Pseudomonadota</taxon>
        <taxon>Betaproteobacteria</taxon>
        <taxon>Burkholderiales</taxon>
        <taxon>Oxalobacteraceae</taxon>
        <taxon>Solimicrobium</taxon>
    </lineage>
</organism>
<dbReference type="InterPro" id="IPR008979">
    <property type="entry name" value="Galactose-bd-like_sf"/>
</dbReference>
<dbReference type="InterPro" id="IPR031330">
    <property type="entry name" value="Gly_Hdrlase_35_cat"/>
</dbReference>
<name>A0A2S9GXX9_9BURK</name>
<comment type="caution">
    <text evidence="10">The sequence shown here is derived from an EMBL/GenBank/DDBJ whole genome shotgun (WGS) entry which is preliminary data.</text>
</comment>
<dbReference type="EC" id="3.2.1.23" evidence="5"/>
<dbReference type="InterPro" id="IPR026283">
    <property type="entry name" value="B-gal_1-like"/>
</dbReference>
<dbReference type="OrthoDB" id="9813184at2"/>
<dbReference type="InterPro" id="IPR048913">
    <property type="entry name" value="BetaGal_gal-bd"/>
</dbReference>
<dbReference type="InterPro" id="IPR017853">
    <property type="entry name" value="GH"/>
</dbReference>
<dbReference type="PROSITE" id="PS01182">
    <property type="entry name" value="GLYCOSYL_HYDROL_F35"/>
    <property type="match status" value="1"/>
</dbReference>
<dbReference type="SUPFAM" id="SSF51445">
    <property type="entry name" value="(Trans)glycosidases"/>
    <property type="match status" value="1"/>
</dbReference>
<feature type="active site" description="Nucleophile" evidence="4">
    <location>
        <position position="271"/>
    </location>
</feature>
<protein>
    <recommendedName>
        <fullName evidence="5">Beta-galactosidase</fullName>
        <ecNumber evidence="5">3.2.1.23</ecNumber>
    </recommendedName>
</protein>
<evidence type="ECO:0000313" key="11">
    <source>
        <dbReference type="Proteomes" id="UP000237839"/>
    </source>
</evidence>
<keyword evidence="3 5" id="KW-0326">Glycosidase</keyword>
<dbReference type="Pfam" id="PF21317">
    <property type="entry name" value="BetaGal_ABD_1"/>
    <property type="match status" value="1"/>
</dbReference>
<dbReference type="PANTHER" id="PTHR23421">
    <property type="entry name" value="BETA-GALACTOSIDASE RELATED"/>
    <property type="match status" value="1"/>
</dbReference>
<dbReference type="InterPro" id="IPR001944">
    <property type="entry name" value="Glycoside_Hdrlase_35"/>
</dbReference>
<reference evidence="10 11" key="1">
    <citation type="submission" date="2018-02" db="EMBL/GenBank/DDBJ databases">
        <title>Solimicrobium silvestre gen. nov., sp. nov., isolated from alpine forest soil.</title>
        <authorList>
            <person name="Margesin R."/>
            <person name="Albuquerque L."/>
            <person name="Zhang D.-C."/>
            <person name="Froufe H.J.C."/>
            <person name="Severino R."/>
            <person name="Roxo I."/>
            <person name="Egas C."/>
            <person name="Da Costa M.S."/>
        </authorList>
    </citation>
    <scope>NUCLEOTIDE SEQUENCE [LARGE SCALE GENOMIC DNA]</scope>
    <source>
        <strain evidence="10 11">S20-91</strain>
    </source>
</reference>
<proteinExistence type="inferred from homology"/>
<evidence type="ECO:0000313" key="10">
    <source>
        <dbReference type="EMBL" id="PRC92572.1"/>
    </source>
</evidence>
<feature type="domain" description="Beta-galactosidase 1-like first all-beta" evidence="8">
    <location>
        <begin position="407"/>
        <end position="521"/>
    </location>
</feature>
<dbReference type="InterPro" id="IPR019801">
    <property type="entry name" value="Glyco_hydro_35_CS"/>
</dbReference>
<dbReference type="Pfam" id="PF21467">
    <property type="entry name" value="BetaGal_gal-bd"/>
    <property type="match status" value="1"/>
</dbReference>
<feature type="active site" description="Proton donor" evidence="4">
    <location>
        <position position="197"/>
    </location>
</feature>
<sequence>MDRRLFLNMSGLSLLSTLSPLFPIVSYAEDTTVKGEFSFSEDGSQFLLNKAPFQIRSGEMHPARIPYQYWLHRIKMAKAMGMNTIAVYLIWNFHETSEGVFDFASASHDIAAFICLCQDEGVWVLLRPGPYVCGEWDLGGIPSYLLREPDIKLRANSTRAPQYMAAATRYIAKLAEQIKPLMINNGGPILMLQIENEFGSYGNDVAYLEELRQLWIQQGISGPFYTQDGLEQLQKNKTLVKGGALGLSGGELADINIVRKEYPSVPAMCGELYPGWLTHWGEPEFQGTNVDVSATLNDFMTHNISFNMYVIHGGTNFGFTAGANTEKGQYQPDITSYDYGAPITEQGMPTSAYFKYRKLIAEKLSVTLPILPAPIQTLKKNAAHQLTPKLFASIWDNLPAAIHTEQPQSFEALGQNNGFVIYRKQLIGHVSGHLHVPKLNDYGTVFLNDRYLGGFSRTLLPAAVAGKLNMAGRNQTLVMNSAHESPTLDVLVEAMGHINYGSELGDRKGILQAVSLQHPEQGIYEIVDWQTFLLPMDSKFIAGLKGGNPSSKKAGLFFKLNLKLDQLGDTFIDMQRWTKGVVWVNGHNLGRYWKIGPQHRLYCPAPWLKKGENEILIFDLHQLKAEPIALERTLG</sequence>
<gene>
    <name evidence="10" type="ORF">S2091_2627</name>
</gene>
<evidence type="ECO:0000256" key="1">
    <source>
        <dbReference type="ARBA" id="ARBA00009809"/>
    </source>
</evidence>
<comment type="catalytic activity">
    <reaction evidence="5">
        <text>Hydrolysis of terminal non-reducing beta-D-galactose residues in beta-D-galactosides.</text>
        <dbReference type="EC" id="3.2.1.23"/>
    </reaction>
</comment>
<feature type="domain" description="Beta-galactosidase galactose-binding" evidence="9">
    <location>
        <begin position="556"/>
        <end position="613"/>
    </location>
</feature>
<dbReference type="GO" id="GO:0005975">
    <property type="term" value="P:carbohydrate metabolic process"/>
    <property type="evidence" value="ECO:0007669"/>
    <property type="project" value="InterPro"/>
</dbReference>
<comment type="similarity">
    <text evidence="1 6">Belongs to the glycosyl hydrolase 35 family.</text>
</comment>
<keyword evidence="2 5" id="KW-0378">Hydrolase</keyword>
<feature type="domain" description="Glycoside hydrolase 35 catalytic" evidence="7">
    <location>
        <begin position="45"/>
        <end position="361"/>
    </location>
</feature>
<dbReference type="GO" id="GO:0004565">
    <property type="term" value="F:beta-galactosidase activity"/>
    <property type="evidence" value="ECO:0007669"/>
    <property type="project" value="UniProtKB-EC"/>
</dbReference>
<evidence type="ECO:0000256" key="2">
    <source>
        <dbReference type="ARBA" id="ARBA00022801"/>
    </source>
</evidence>
<evidence type="ECO:0000256" key="3">
    <source>
        <dbReference type="ARBA" id="ARBA00023295"/>
    </source>
</evidence>
<keyword evidence="11" id="KW-1185">Reference proteome</keyword>
<dbReference type="AlphaFoldDB" id="A0A2S9GXX9"/>
<dbReference type="RefSeq" id="WP_105532390.1">
    <property type="nucleotide sequence ID" value="NZ_PUGF01000012.1"/>
</dbReference>
<dbReference type="InterPro" id="IPR048912">
    <property type="entry name" value="BetaGal1-like_ABD1"/>
</dbReference>
<dbReference type="Pfam" id="PF01301">
    <property type="entry name" value="Glyco_hydro_35"/>
    <property type="match status" value="1"/>
</dbReference>
<dbReference type="Gene3D" id="2.60.120.260">
    <property type="entry name" value="Galactose-binding domain-like"/>
    <property type="match status" value="2"/>
</dbReference>
<dbReference type="PRINTS" id="PR00742">
    <property type="entry name" value="GLHYDRLASE35"/>
</dbReference>
<evidence type="ECO:0000259" key="7">
    <source>
        <dbReference type="Pfam" id="PF01301"/>
    </source>
</evidence>
<evidence type="ECO:0000256" key="4">
    <source>
        <dbReference type="PIRSR" id="PIRSR006336-1"/>
    </source>
</evidence>
<evidence type="ECO:0000256" key="6">
    <source>
        <dbReference type="RuleBase" id="RU003679"/>
    </source>
</evidence>
<evidence type="ECO:0000259" key="9">
    <source>
        <dbReference type="Pfam" id="PF21467"/>
    </source>
</evidence>
<dbReference type="EMBL" id="PUGF01000012">
    <property type="protein sequence ID" value="PRC92572.1"/>
    <property type="molecule type" value="Genomic_DNA"/>
</dbReference>
<evidence type="ECO:0000256" key="5">
    <source>
        <dbReference type="RuleBase" id="RU000675"/>
    </source>
</evidence>
<dbReference type="PIRSF" id="PIRSF006336">
    <property type="entry name" value="B-gal"/>
    <property type="match status" value="1"/>
</dbReference>